<accession>A0ABQ9JFC8</accession>
<evidence type="ECO:0000256" key="3">
    <source>
        <dbReference type="ARBA" id="ARBA00022859"/>
    </source>
</evidence>
<gene>
    <name evidence="6" type="ORF">NQ317_014087</name>
</gene>
<dbReference type="InterPro" id="IPR002502">
    <property type="entry name" value="Amidase_domain"/>
</dbReference>
<dbReference type="EMBL" id="JAPWTJ010000612">
    <property type="protein sequence ID" value="KAJ8976915.1"/>
    <property type="molecule type" value="Genomic_DNA"/>
</dbReference>
<evidence type="ECO:0000256" key="4">
    <source>
        <dbReference type="SAM" id="Phobius"/>
    </source>
</evidence>
<dbReference type="CDD" id="cd06583">
    <property type="entry name" value="PGRP"/>
    <property type="match status" value="1"/>
</dbReference>
<dbReference type="Pfam" id="PF01510">
    <property type="entry name" value="Amidase_2"/>
    <property type="match status" value="1"/>
</dbReference>
<dbReference type="Gene3D" id="3.40.80.10">
    <property type="entry name" value="Peptidoglycan recognition protein-like"/>
    <property type="match status" value="1"/>
</dbReference>
<evidence type="ECO:0000256" key="1">
    <source>
        <dbReference type="ARBA" id="ARBA00007553"/>
    </source>
</evidence>
<proteinExistence type="inferred from homology"/>
<evidence type="ECO:0000313" key="7">
    <source>
        <dbReference type="Proteomes" id="UP001162164"/>
    </source>
</evidence>
<comment type="caution">
    <text evidence="6">The sequence shown here is derived from an EMBL/GenBank/DDBJ whole genome shotgun (WGS) entry which is preliminary data.</text>
</comment>
<feature type="domain" description="Peptidoglycan recognition protein family" evidence="5">
    <location>
        <begin position="76"/>
        <end position="218"/>
    </location>
</feature>
<dbReference type="InterPro" id="IPR036505">
    <property type="entry name" value="Amidase/PGRP_sf"/>
</dbReference>
<comment type="similarity">
    <text evidence="1">Belongs to the N-acetylmuramoyl-L-alanine amidase 2 family.</text>
</comment>
<evidence type="ECO:0000313" key="6">
    <source>
        <dbReference type="EMBL" id="KAJ8976915.1"/>
    </source>
</evidence>
<dbReference type="SUPFAM" id="SSF55846">
    <property type="entry name" value="N-acetylmuramoyl-L-alanine amidase-like"/>
    <property type="match status" value="1"/>
</dbReference>
<keyword evidence="2" id="KW-0399">Innate immunity</keyword>
<dbReference type="InterPro" id="IPR015510">
    <property type="entry name" value="PGRP"/>
</dbReference>
<keyword evidence="4" id="KW-0472">Membrane</keyword>
<sequence length="252" mass="29075">MVDRAGRPVDKGWLGNDRGQHEGTPLLTYISRQTNQRGRCCEKIFLVILAFVLVLGVTIGTYLLCVEGELKPPEKLSFVPRTEWSTRPSRLNVTNLFLPSQRVLLLQTNTKMCWNEIECSNELRDLQKENTEEMGEPDILYNFIVGGDGRVYEGRGWQYRSGFRDDDQDILAVALLGDFTYSPPNELQHKQLQAFLDDAVMRNNLVSCYRILVHDTRSRYLLDVAYDIEKKWSEKICVKKNKKTSHLTNRDA</sequence>
<name>A0ABQ9JFC8_9CUCU</name>
<dbReference type="InterPro" id="IPR006619">
    <property type="entry name" value="PGRP_domain_met/bac"/>
</dbReference>
<keyword evidence="4" id="KW-0812">Transmembrane</keyword>
<dbReference type="PANTHER" id="PTHR11022:SF73">
    <property type="entry name" value="PEPTIDOGLYCAN-RECOGNITION PROTEIN LD"/>
    <property type="match status" value="1"/>
</dbReference>
<evidence type="ECO:0000256" key="2">
    <source>
        <dbReference type="ARBA" id="ARBA00022588"/>
    </source>
</evidence>
<reference evidence="6" key="1">
    <citation type="journal article" date="2023" name="Insect Mol. Biol.">
        <title>Genome sequencing provides insights into the evolution of gene families encoding plant cell wall-degrading enzymes in longhorned beetles.</title>
        <authorList>
            <person name="Shin N.R."/>
            <person name="Okamura Y."/>
            <person name="Kirsch R."/>
            <person name="Pauchet Y."/>
        </authorList>
    </citation>
    <scope>NUCLEOTIDE SEQUENCE</scope>
    <source>
        <strain evidence="6">MMC_N1</strain>
    </source>
</reference>
<organism evidence="6 7">
    <name type="scientific">Molorchus minor</name>
    <dbReference type="NCBI Taxonomy" id="1323400"/>
    <lineage>
        <taxon>Eukaryota</taxon>
        <taxon>Metazoa</taxon>
        <taxon>Ecdysozoa</taxon>
        <taxon>Arthropoda</taxon>
        <taxon>Hexapoda</taxon>
        <taxon>Insecta</taxon>
        <taxon>Pterygota</taxon>
        <taxon>Neoptera</taxon>
        <taxon>Endopterygota</taxon>
        <taxon>Coleoptera</taxon>
        <taxon>Polyphaga</taxon>
        <taxon>Cucujiformia</taxon>
        <taxon>Chrysomeloidea</taxon>
        <taxon>Cerambycidae</taxon>
        <taxon>Lamiinae</taxon>
        <taxon>Monochamini</taxon>
        <taxon>Molorchus</taxon>
    </lineage>
</organism>
<keyword evidence="4" id="KW-1133">Transmembrane helix</keyword>
<dbReference type="SMART" id="SM00701">
    <property type="entry name" value="PGRP"/>
    <property type="match status" value="1"/>
</dbReference>
<dbReference type="Proteomes" id="UP001162164">
    <property type="component" value="Unassembled WGS sequence"/>
</dbReference>
<protein>
    <recommendedName>
        <fullName evidence="5">Peptidoglycan recognition protein family domain-containing protein</fullName>
    </recommendedName>
</protein>
<keyword evidence="3" id="KW-0391">Immunity</keyword>
<evidence type="ECO:0000259" key="5">
    <source>
        <dbReference type="SMART" id="SM00701"/>
    </source>
</evidence>
<feature type="transmembrane region" description="Helical" evidence="4">
    <location>
        <begin position="44"/>
        <end position="64"/>
    </location>
</feature>
<keyword evidence="7" id="KW-1185">Reference proteome</keyword>
<dbReference type="PANTHER" id="PTHR11022">
    <property type="entry name" value="PEPTIDOGLYCAN RECOGNITION PROTEIN"/>
    <property type="match status" value="1"/>
</dbReference>